<reference evidence="5 6" key="1">
    <citation type="journal article" date="2019" name="Commun. Biol.">
        <title>The bagworm genome reveals a unique fibroin gene that provides high tensile strength.</title>
        <authorList>
            <person name="Kono N."/>
            <person name="Nakamura H."/>
            <person name="Ohtoshi R."/>
            <person name="Tomita M."/>
            <person name="Numata K."/>
            <person name="Arakawa K."/>
        </authorList>
    </citation>
    <scope>NUCLEOTIDE SEQUENCE [LARGE SCALE GENOMIC DNA]</scope>
</reference>
<dbReference type="SUPFAM" id="SSF103506">
    <property type="entry name" value="Mitochondrial carrier"/>
    <property type="match status" value="1"/>
</dbReference>
<protein>
    <submittedName>
        <fullName evidence="5">Uncharacterized protein</fullName>
    </submittedName>
</protein>
<keyword evidence="4" id="KW-0472">Membrane</keyword>
<evidence type="ECO:0000256" key="2">
    <source>
        <dbReference type="ARBA" id="ARBA00006375"/>
    </source>
</evidence>
<dbReference type="GO" id="GO:0016020">
    <property type="term" value="C:membrane"/>
    <property type="evidence" value="ECO:0007669"/>
    <property type="project" value="UniProtKB-SubCell"/>
</dbReference>
<accession>A0A4C1UU35</accession>
<sequence>MFQYLSGLSLPLVRHGDKFVAGAGAGVTAVALTYPLDTIRARLAFQVTDFLNTYAVEPCYGQFGYSTKMDRFDRCLRGLKENEDGLRTDKLSVKCLLYPDDQVIKMNDSDKWYEGG</sequence>
<keyword evidence="6" id="KW-1185">Reference proteome</keyword>
<comment type="caution">
    <text evidence="5">The sequence shown here is derived from an EMBL/GenBank/DDBJ whole genome shotgun (WGS) entry which is preliminary data.</text>
</comment>
<dbReference type="EMBL" id="BGZK01000221">
    <property type="protein sequence ID" value="GBP29496.1"/>
    <property type="molecule type" value="Genomic_DNA"/>
</dbReference>
<dbReference type="STRING" id="151549.A0A4C1UU35"/>
<dbReference type="InterPro" id="IPR023395">
    <property type="entry name" value="MCP_dom_sf"/>
</dbReference>
<dbReference type="InterPro" id="IPR018108">
    <property type="entry name" value="MCP_transmembrane"/>
</dbReference>
<dbReference type="OrthoDB" id="270584at2759"/>
<evidence type="ECO:0000313" key="6">
    <source>
        <dbReference type="Proteomes" id="UP000299102"/>
    </source>
</evidence>
<dbReference type="Pfam" id="PF00153">
    <property type="entry name" value="Mito_carr"/>
    <property type="match status" value="1"/>
</dbReference>
<comment type="subcellular location">
    <subcellularLocation>
        <location evidence="1">Membrane</location>
        <topology evidence="1">Multi-pass membrane protein</topology>
    </subcellularLocation>
</comment>
<keyword evidence="3" id="KW-0812">Transmembrane</keyword>
<evidence type="ECO:0000313" key="5">
    <source>
        <dbReference type="EMBL" id="GBP29496.1"/>
    </source>
</evidence>
<name>A0A4C1UU35_EUMVA</name>
<dbReference type="AlphaFoldDB" id="A0A4C1UU35"/>
<evidence type="ECO:0000256" key="4">
    <source>
        <dbReference type="ARBA" id="ARBA00023136"/>
    </source>
</evidence>
<dbReference type="Gene3D" id="1.50.40.10">
    <property type="entry name" value="Mitochondrial carrier domain"/>
    <property type="match status" value="1"/>
</dbReference>
<dbReference type="Proteomes" id="UP000299102">
    <property type="component" value="Unassembled WGS sequence"/>
</dbReference>
<evidence type="ECO:0000256" key="3">
    <source>
        <dbReference type="ARBA" id="ARBA00022692"/>
    </source>
</evidence>
<proteinExistence type="inferred from homology"/>
<organism evidence="5 6">
    <name type="scientific">Eumeta variegata</name>
    <name type="common">Bagworm moth</name>
    <name type="synonym">Eumeta japonica</name>
    <dbReference type="NCBI Taxonomy" id="151549"/>
    <lineage>
        <taxon>Eukaryota</taxon>
        <taxon>Metazoa</taxon>
        <taxon>Ecdysozoa</taxon>
        <taxon>Arthropoda</taxon>
        <taxon>Hexapoda</taxon>
        <taxon>Insecta</taxon>
        <taxon>Pterygota</taxon>
        <taxon>Neoptera</taxon>
        <taxon>Endopterygota</taxon>
        <taxon>Lepidoptera</taxon>
        <taxon>Glossata</taxon>
        <taxon>Ditrysia</taxon>
        <taxon>Tineoidea</taxon>
        <taxon>Psychidae</taxon>
        <taxon>Oiketicinae</taxon>
        <taxon>Eumeta</taxon>
    </lineage>
</organism>
<gene>
    <name evidence="5" type="ORF">EVAR_93293_1</name>
</gene>
<comment type="similarity">
    <text evidence="2">Belongs to the mitochondrial carrier (TC 2.A.29) family.</text>
</comment>
<evidence type="ECO:0000256" key="1">
    <source>
        <dbReference type="ARBA" id="ARBA00004141"/>
    </source>
</evidence>